<dbReference type="RefSeq" id="WP_049746715.1">
    <property type="nucleotide sequence ID" value="NZ_CP012150.1"/>
</dbReference>
<dbReference type="OrthoDB" id="9787292at2"/>
<organism evidence="2 3">
    <name type="scientific">Mycolicibacterium goodii</name>
    <name type="common">Mycobacterium goodii</name>
    <dbReference type="NCBI Taxonomy" id="134601"/>
    <lineage>
        <taxon>Bacteria</taxon>
        <taxon>Bacillati</taxon>
        <taxon>Actinomycetota</taxon>
        <taxon>Actinomycetes</taxon>
        <taxon>Mycobacteriales</taxon>
        <taxon>Mycobacteriaceae</taxon>
        <taxon>Mycolicibacterium</taxon>
    </lineage>
</organism>
<name>A0A0K0XA41_MYCGD</name>
<evidence type="ECO:0000313" key="3">
    <source>
        <dbReference type="Proteomes" id="UP000062255"/>
    </source>
</evidence>
<dbReference type="Proteomes" id="UP000062255">
    <property type="component" value="Chromosome"/>
</dbReference>
<dbReference type="STRING" id="134601.AFA91_22865"/>
<evidence type="ECO:0000259" key="1">
    <source>
        <dbReference type="Pfam" id="PF01370"/>
    </source>
</evidence>
<protein>
    <submittedName>
        <fullName evidence="2">3-beta hydroxysteroid dehydrogenase</fullName>
    </submittedName>
</protein>
<dbReference type="InterPro" id="IPR001509">
    <property type="entry name" value="Epimerase_deHydtase"/>
</dbReference>
<proteinExistence type="predicted"/>
<gene>
    <name evidence="2" type="ORF">AFA91_22865</name>
</gene>
<dbReference type="PANTHER" id="PTHR48079">
    <property type="entry name" value="PROTEIN YEEZ"/>
    <property type="match status" value="1"/>
</dbReference>
<dbReference type="CDD" id="cd05262">
    <property type="entry name" value="SDR_a7"/>
    <property type="match status" value="1"/>
</dbReference>
<dbReference type="PATRIC" id="fig|134601.6.peg.4722"/>
<reference evidence="2 3" key="1">
    <citation type="submission" date="2015-07" db="EMBL/GenBank/DDBJ databases">
        <title>Complete genome sequence of Mycobacterium goodii X7B, a facultative thermophilic biodesulfurizing bacterium.</title>
        <authorList>
            <person name="Yu B."/>
            <person name="Li F."/>
            <person name="Xu P."/>
        </authorList>
    </citation>
    <scope>NUCLEOTIDE SEQUENCE [LARGE SCALE GENOMIC DNA]</scope>
    <source>
        <strain evidence="2 3">X7B</strain>
    </source>
</reference>
<feature type="domain" description="NAD-dependent epimerase/dehydratase" evidence="1">
    <location>
        <begin position="3"/>
        <end position="212"/>
    </location>
</feature>
<dbReference type="Pfam" id="PF01370">
    <property type="entry name" value="Epimerase"/>
    <property type="match status" value="1"/>
</dbReference>
<dbReference type="SUPFAM" id="SSF51735">
    <property type="entry name" value="NAD(P)-binding Rossmann-fold domains"/>
    <property type="match status" value="1"/>
</dbReference>
<dbReference type="AlphaFoldDB" id="A0A0K0XA41"/>
<dbReference type="GO" id="GO:0005737">
    <property type="term" value="C:cytoplasm"/>
    <property type="evidence" value="ECO:0007669"/>
    <property type="project" value="TreeGrafter"/>
</dbReference>
<sequence length="304" mass="30818">MHVFITGGSGLTGPAVVSELLRAGHRVTGLARSAASADRLAGLGAEPFAGSLDDLDRLRAGAAAADGVIHMAAGGDPGDLAGITRRDVDAIEALGTALAGTGKPFVSTSGTMVMTPGRVSVETDPPDAKALAAYRIPGEQACLGYADRGVRASVVRLAPTVHGQGDYGFVAMLVAAARQTGVSACVDGGANRWPAVHRLDAATLFRLALERAPAGTALHGAAEGGVPLRRIAEKIGEKLDVPVVSVGADEASAHFGSAALGSVFAADVPVSSALTRELLGWNPVNHTLLDDLEHGDYFTGEAPH</sequence>
<evidence type="ECO:0000313" key="2">
    <source>
        <dbReference type="EMBL" id="AKS34265.1"/>
    </source>
</evidence>
<dbReference type="InterPro" id="IPR036291">
    <property type="entry name" value="NAD(P)-bd_dom_sf"/>
</dbReference>
<accession>A0A0K0XA41</accession>
<dbReference type="PANTHER" id="PTHR48079:SF6">
    <property type="entry name" value="NAD(P)-BINDING DOMAIN-CONTAINING PROTEIN-RELATED"/>
    <property type="match status" value="1"/>
</dbReference>
<dbReference type="GO" id="GO:0004029">
    <property type="term" value="F:aldehyde dehydrogenase (NAD+) activity"/>
    <property type="evidence" value="ECO:0007669"/>
    <property type="project" value="TreeGrafter"/>
</dbReference>
<dbReference type="Gene3D" id="3.40.50.720">
    <property type="entry name" value="NAD(P)-binding Rossmann-like Domain"/>
    <property type="match status" value="1"/>
</dbReference>
<dbReference type="InterPro" id="IPR051783">
    <property type="entry name" value="NAD(P)-dependent_oxidoreduct"/>
</dbReference>
<dbReference type="KEGG" id="mgo:AFA91_22865"/>
<dbReference type="EMBL" id="CP012150">
    <property type="protein sequence ID" value="AKS34265.1"/>
    <property type="molecule type" value="Genomic_DNA"/>
</dbReference>